<name>A0A699HY99_TANCI</name>
<dbReference type="AlphaFoldDB" id="A0A699HY99"/>
<accession>A0A699HY99</accession>
<proteinExistence type="predicted"/>
<gene>
    <name evidence="1" type="ORF">Tci_464678</name>
</gene>
<dbReference type="EMBL" id="BKCJ010223206">
    <property type="protein sequence ID" value="GEY92704.1"/>
    <property type="molecule type" value="Genomic_DNA"/>
</dbReference>
<comment type="caution">
    <text evidence="1">The sequence shown here is derived from an EMBL/GenBank/DDBJ whole genome shotgun (WGS) entry which is preliminary data.</text>
</comment>
<reference evidence="1" key="1">
    <citation type="journal article" date="2019" name="Sci. Rep.">
        <title>Draft genome of Tanacetum cinerariifolium, the natural source of mosquito coil.</title>
        <authorList>
            <person name="Yamashiro T."/>
            <person name="Shiraishi A."/>
            <person name="Satake H."/>
            <person name="Nakayama K."/>
        </authorList>
    </citation>
    <scope>NUCLEOTIDE SEQUENCE</scope>
</reference>
<organism evidence="1">
    <name type="scientific">Tanacetum cinerariifolium</name>
    <name type="common">Dalmatian daisy</name>
    <name type="synonym">Chrysanthemum cinerariifolium</name>
    <dbReference type="NCBI Taxonomy" id="118510"/>
    <lineage>
        <taxon>Eukaryota</taxon>
        <taxon>Viridiplantae</taxon>
        <taxon>Streptophyta</taxon>
        <taxon>Embryophyta</taxon>
        <taxon>Tracheophyta</taxon>
        <taxon>Spermatophyta</taxon>
        <taxon>Magnoliopsida</taxon>
        <taxon>eudicotyledons</taxon>
        <taxon>Gunneridae</taxon>
        <taxon>Pentapetalae</taxon>
        <taxon>asterids</taxon>
        <taxon>campanulids</taxon>
        <taxon>Asterales</taxon>
        <taxon>Asteraceae</taxon>
        <taxon>Asteroideae</taxon>
        <taxon>Anthemideae</taxon>
        <taxon>Anthemidinae</taxon>
        <taxon>Tanacetum</taxon>
    </lineage>
</organism>
<protein>
    <submittedName>
        <fullName evidence="1">Uncharacterized protein</fullName>
    </submittedName>
</protein>
<sequence>MDAPLSPNHAFDFFIDEPVSGLAEVPNNQNRWIKWDVPLRGEIDEPMENPGFDDEEELDEFMDNEDVWTRMSNLEYRHEELVKKMVKVSDAEAVQVVSRLEEIETIVQQVESRVDTYLSGQMAVPGQDVIIGLNQHEQTLQTALHGAELQNQQLRTRVAEMGSRDGILMSYMLWMEEHLTVLEKRPPGPPSGTQ</sequence>
<evidence type="ECO:0000313" key="1">
    <source>
        <dbReference type="EMBL" id="GEY92704.1"/>
    </source>
</evidence>